<comment type="caution">
    <text evidence="2">The sequence shown here is derived from an EMBL/GenBank/DDBJ whole genome shotgun (WGS) entry which is preliminary data.</text>
</comment>
<dbReference type="PROSITE" id="PS50887">
    <property type="entry name" value="GGDEF"/>
    <property type="match status" value="1"/>
</dbReference>
<feature type="domain" description="GGDEF" evidence="1">
    <location>
        <begin position="303"/>
        <end position="432"/>
    </location>
</feature>
<dbReference type="EMBL" id="VUMW01000020">
    <property type="protein sequence ID" value="MST80225.1"/>
    <property type="molecule type" value="Genomic_DNA"/>
</dbReference>
<dbReference type="SUPFAM" id="SSF55073">
    <property type="entry name" value="Nucleotide cyclase"/>
    <property type="match status" value="1"/>
</dbReference>
<organism evidence="2 3">
    <name type="scientific">Lactobacillus equicursoris</name>
    <dbReference type="NCBI Taxonomy" id="420645"/>
    <lineage>
        <taxon>Bacteria</taxon>
        <taxon>Bacillati</taxon>
        <taxon>Bacillota</taxon>
        <taxon>Bacilli</taxon>
        <taxon>Lactobacillales</taxon>
        <taxon>Lactobacillaceae</taxon>
        <taxon>Lactobacillus</taxon>
    </lineage>
</organism>
<sequence>MNNLHVQNDLRRKEELLTSLLHENQLDVIIFRFRGGQIYLQGNCISDFIFLPDYKKGSEVAIEVAEQQHPEFEFDLLLDAVAKVKREKKTAAFETMFFDQNDKKSFVKLTLLPLMAGDQVAEILASVKDVTEEHGALRPTKAAPAGYHRCYLSDPIHLVYASKNLAKMLGYTEDEFNELVGTVYTRAVYEEDRPIFSKMAHELAKKEETQTVEYRMIAKDGTLVPVSDTMESVRSGDGVMYGYSMVTDLRQAVQARKLEHQQMQQMAQDYQAADEERKHDFLTGLWNRQELFRREEEMGQAEKEYAVYILDIDNFKAINDNFGHQFGDEVLQKLAATLQDYGETKQVDFYRYGGEEFLGIAELGERDAEERAGELLQLVRGLKINRCDGSRQAVTVSIGLAWGKRDLTTMIGQADQAMYQAKKHGKNQWWKS</sequence>
<dbReference type="Pfam" id="PF00990">
    <property type="entry name" value="GGDEF"/>
    <property type="match status" value="1"/>
</dbReference>
<dbReference type="InterPro" id="IPR029787">
    <property type="entry name" value="Nucleotide_cyclase"/>
</dbReference>
<dbReference type="Gene3D" id="3.30.450.20">
    <property type="entry name" value="PAS domain"/>
    <property type="match status" value="1"/>
</dbReference>
<dbReference type="Gene3D" id="3.30.70.270">
    <property type="match status" value="1"/>
</dbReference>
<dbReference type="InterPro" id="IPR050469">
    <property type="entry name" value="Diguanylate_Cyclase"/>
</dbReference>
<dbReference type="NCBIfam" id="TIGR00254">
    <property type="entry name" value="GGDEF"/>
    <property type="match status" value="1"/>
</dbReference>
<reference evidence="2 3" key="1">
    <citation type="submission" date="2019-08" db="EMBL/GenBank/DDBJ databases">
        <title>In-depth cultivation of the pig gut microbiome towards novel bacterial diversity and tailored functional studies.</title>
        <authorList>
            <person name="Wylensek D."/>
            <person name="Hitch T.C.A."/>
            <person name="Clavel T."/>
        </authorList>
    </citation>
    <scope>NUCLEOTIDE SEQUENCE [LARGE SCALE GENOMIC DNA]</scope>
    <source>
        <strain evidence="2 3">WCA-470BD-2E</strain>
    </source>
</reference>
<accession>A0A844FPR4</accession>
<gene>
    <name evidence="2" type="ORF">FYJ61_07130</name>
</gene>
<dbReference type="InterPro" id="IPR043128">
    <property type="entry name" value="Rev_trsase/Diguanyl_cyclase"/>
</dbReference>
<dbReference type="InterPro" id="IPR035965">
    <property type="entry name" value="PAS-like_dom_sf"/>
</dbReference>
<dbReference type="AlphaFoldDB" id="A0A844FPR4"/>
<dbReference type="NCBIfam" id="TIGR00229">
    <property type="entry name" value="sensory_box"/>
    <property type="match status" value="1"/>
</dbReference>
<proteinExistence type="predicted"/>
<dbReference type="GO" id="GO:1902201">
    <property type="term" value="P:negative regulation of bacterial-type flagellum-dependent cell motility"/>
    <property type="evidence" value="ECO:0007669"/>
    <property type="project" value="TreeGrafter"/>
</dbReference>
<dbReference type="CDD" id="cd01949">
    <property type="entry name" value="GGDEF"/>
    <property type="match status" value="1"/>
</dbReference>
<dbReference type="GO" id="GO:0052621">
    <property type="term" value="F:diguanylate cyclase activity"/>
    <property type="evidence" value="ECO:0007669"/>
    <property type="project" value="TreeGrafter"/>
</dbReference>
<dbReference type="PANTHER" id="PTHR45138">
    <property type="entry name" value="REGULATORY COMPONENTS OF SENSORY TRANSDUCTION SYSTEM"/>
    <property type="match status" value="1"/>
</dbReference>
<dbReference type="Pfam" id="PF08447">
    <property type="entry name" value="PAS_3"/>
    <property type="match status" value="1"/>
</dbReference>
<dbReference type="InterPro" id="IPR000014">
    <property type="entry name" value="PAS"/>
</dbReference>
<dbReference type="Proteomes" id="UP000452141">
    <property type="component" value="Unassembled WGS sequence"/>
</dbReference>
<dbReference type="SUPFAM" id="SSF55785">
    <property type="entry name" value="PYP-like sensor domain (PAS domain)"/>
    <property type="match status" value="1"/>
</dbReference>
<dbReference type="InterPro" id="IPR013655">
    <property type="entry name" value="PAS_fold_3"/>
</dbReference>
<dbReference type="RefSeq" id="WP_154487105.1">
    <property type="nucleotide sequence ID" value="NZ_VUMW01000020.1"/>
</dbReference>
<dbReference type="CDD" id="cd00130">
    <property type="entry name" value="PAS"/>
    <property type="match status" value="1"/>
</dbReference>
<evidence type="ECO:0000259" key="1">
    <source>
        <dbReference type="PROSITE" id="PS50887"/>
    </source>
</evidence>
<dbReference type="InterPro" id="IPR000160">
    <property type="entry name" value="GGDEF_dom"/>
</dbReference>
<dbReference type="PANTHER" id="PTHR45138:SF9">
    <property type="entry name" value="DIGUANYLATE CYCLASE DGCM-RELATED"/>
    <property type="match status" value="1"/>
</dbReference>
<dbReference type="GO" id="GO:0043709">
    <property type="term" value="P:cell adhesion involved in single-species biofilm formation"/>
    <property type="evidence" value="ECO:0007669"/>
    <property type="project" value="TreeGrafter"/>
</dbReference>
<dbReference type="GO" id="GO:0005886">
    <property type="term" value="C:plasma membrane"/>
    <property type="evidence" value="ECO:0007669"/>
    <property type="project" value="TreeGrafter"/>
</dbReference>
<evidence type="ECO:0000313" key="3">
    <source>
        <dbReference type="Proteomes" id="UP000452141"/>
    </source>
</evidence>
<name>A0A844FPR4_9LACO</name>
<protein>
    <submittedName>
        <fullName evidence="2">Sensor domain-containing diguanylate cyclase</fullName>
    </submittedName>
</protein>
<evidence type="ECO:0000313" key="2">
    <source>
        <dbReference type="EMBL" id="MST80225.1"/>
    </source>
</evidence>
<dbReference type="SMART" id="SM00267">
    <property type="entry name" value="GGDEF"/>
    <property type="match status" value="1"/>
</dbReference>